<evidence type="ECO:0000313" key="3">
    <source>
        <dbReference type="Proteomes" id="UP000030653"/>
    </source>
</evidence>
<keyword evidence="1" id="KW-0732">Signal</keyword>
<dbReference type="HOGENOM" id="CLU_026593_0_0_1"/>
<dbReference type="OrthoDB" id="2404451at2759"/>
<proteinExistence type="predicted"/>
<feature type="non-terminal residue" evidence="2">
    <location>
        <position position="1"/>
    </location>
</feature>
<dbReference type="Proteomes" id="UP000030653">
    <property type="component" value="Unassembled WGS sequence"/>
</dbReference>
<reference evidence="2 3" key="1">
    <citation type="journal article" date="2012" name="Science">
        <title>The Paleozoic origin of enzymatic lignin decomposition reconstructed from 31 fungal genomes.</title>
        <authorList>
            <person name="Floudas D."/>
            <person name="Binder M."/>
            <person name="Riley R."/>
            <person name="Barry K."/>
            <person name="Blanchette R.A."/>
            <person name="Henrissat B."/>
            <person name="Martinez A.T."/>
            <person name="Otillar R."/>
            <person name="Spatafora J.W."/>
            <person name="Yadav J.S."/>
            <person name="Aerts A."/>
            <person name="Benoit I."/>
            <person name="Boyd A."/>
            <person name="Carlson A."/>
            <person name="Copeland A."/>
            <person name="Coutinho P.M."/>
            <person name="de Vries R.P."/>
            <person name="Ferreira P."/>
            <person name="Findley K."/>
            <person name="Foster B."/>
            <person name="Gaskell J."/>
            <person name="Glotzer D."/>
            <person name="Gorecki P."/>
            <person name="Heitman J."/>
            <person name="Hesse C."/>
            <person name="Hori C."/>
            <person name="Igarashi K."/>
            <person name="Jurgens J.A."/>
            <person name="Kallen N."/>
            <person name="Kersten P."/>
            <person name="Kohler A."/>
            <person name="Kuees U."/>
            <person name="Kumar T.K.A."/>
            <person name="Kuo A."/>
            <person name="LaButti K."/>
            <person name="Larrondo L.F."/>
            <person name="Lindquist E."/>
            <person name="Ling A."/>
            <person name="Lombard V."/>
            <person name="Lucas S."/>
            <person name="Lundell T."/>
            <person name="Martin R."/>
            <person name="McLaughlin D.J."/>
            <person name="Morgenstern I."/>
            <person name="Morin E."/>
            <person name="Murat C."/>
            <person name="Nagy L.G."/>
            <person name="Nolan M."/>
            <person name="Ohm R.A."/>
            <person name="Patyshakuliyeva A."/>
            <person name="Rokas A."/>
            <person name="Ruiz-Duenas F.J."/>
            <person name="Sabat G."/>
            <person name="Salamov A."/>
            <person name="Samejima M."/>
            <person name="Schmutz J."/>
            <person name="Slot J.C."/>
            <person name="St John F."/>
            <person name="Stenlid J."/>
            <person name="Sun H."/>
            <person name="Sun S."/>
            <person name="Syed K."/>
            <person name="Tsang A."/>
            <person name="Wiebenga A."/>
            <person name="Young D."/>
            <person name="Pisabarro A."/>
            <person name="Eastwood D.C."/>
            <person name="Martin F."/>
            <person name="Cullen D."/>
            <person name="Grigoriev I.V."/>
            <person name="Hibbett D.S."/>
        </authorList>
    </citation>
    <scope>NUCLEOTIDE SEQUENCE [LARGE SCALE GENOMIC DNA]</scope>
    <source>
        <strain evidence="2 3">DJM-731 SS1</strain>
    </source>
</reference>
<feature type="chain" id="PRO_5004067672" evidence="1">
    <location>
        <begin position="20"/>
        <end position="259"/>
    </location>
</feature>
<dbReference type="AlphaFoldDB" id="M5GDT5"/>
<evidence type="ECO:0000256" key="1">
    <source>
        <dbReference type="SAM" id="SignalP"/>
    </source>
</evidence>
<gene>
    <name evidence="2" type="ORF">DACRYDRAFT_26771</name>
</gene>
<dbReference type="STRING" id="1858805.M5GDT5"/>
<keyword evidence="3" id="KW-1185">Reference proteome</keyword>
<feature type="non-terminal residue" evidence="2">
    <location>
        <position position="259"/>
    </location>
</feature>
<evidence type="ECO:0000313" key="2">
    <source>
        <dbReference type="EMBL" id="EJU04817.1"/>
    </source>
</evidence>
<dbReference type="EMBL" id="JH795857">
    <property type="protein sequence ID" value="EJU04817.1"/>
    <property type="molecule type" value="Genomic_DNA"/>
</dbReference>
<organism evidence="2 3">
    <name type="scientific">Dacryopinax primogenitus (strain DJM 731)</name>
    <name type="common">Brown rot fungus</name>
    <dbReference type="NCBI Taxonomy" id="1858805"/>
    <lineage>
        <taxon>Eukaryota</taxon>
        <taxon>Fungi</taxon>
        <taxon>Dikarya</taxon>
        <taxon>Basidiomycota</taxon>
        <taxon>Agaricomycotina</taxon>
        <taxon>Dacrymycetes</taxon>
        <taxon>Dacrymycetales</taxon>
        <taxon>Dacrymycetaceae</taxon>
        <taxon>Dacryopinax</taxon>
    </lineage>
</organism>
<accession>M5GDT5</accession>
<protein>
    <submittedName>
        <fullName evidence="2">Uncharacterized protein</fullName>
    </submittedName>
</protein>
<dbReference type="RefSeq" id="XP_040631711.1">
    <property type="nucleotide sequence ID" value="XM_040774289.1"/>
</dbReference>
<dbReference type="OMA" id="MRTHADM"/>
<feature type="signal peptide" evidence="1">
    <location>
        <begin position="1"/>
        <end position="19"/>
    </location>
</feature>
<name>M5GDT5_DACPD</name>
<sequence>FFPLCAHLILLFRDMPAVAKLMNMKGHNGLLPCRMCKITAVHGPEGRGSYVPLNRACFPLQEGQQPSYDPLNLPLCEHASMLHKAEQVLNAATNAESNCLARDSGIKGVSIWRHLGSIVWPTSFPLDFMHLIFKNIAPLLLELWIGEHPLCKEDAAFVIPAHIQSAITSQVGGTTIPGAFGRQVLHLLLKQHEFTAEAWMLWLSQLAPVVMSGRFKGRAYYTHLVKFSHYVTQCLAFSYPPGFIGELRKALAKWVVKYK</sequence>
<dbReference type="GeneID" id="63689351"/>